<protein>
    <recommendedName>
        <fullName evidence="2">DRBM domain-containing protein</fullName>
    </recommendedName>
</protein>
<dbReference type="Gene3D" id="3.30.160.20">
    <property type="match status" value="1"/>
</dbReference>
<feature type="domain" description="DRBM" evidence="2">
    <location>
        <begin position="16"/>
        <end position="84"/>
    </location>
</feature>
<evidence type="ECO:0000313" key="3">
    <source>
        <dbReference type="EMBL" id="KAH9829960.1"/>
    </source>
</evidence>
<accession>A0ABQ8K0L8</accession>
<reference evidence="3 4" key="1">
    <citation type="journal article" date="2021" name="Environ. Microbiol.">
        <title>Gene family expansions and transcriptome signatures uncover fungal adaptations to wood decay.</title>
        <authorList>
            <person name="Hage H."/>
            <person name="Miyauchi S."/>
            <person name="Viragh M."/>
            <person name="Drula E."/>
            <person name="Min B."/>
            <person name="Chaduli D."/>
            <person name="Navarro D."/>
            <person name="Favel A."/>
            <person name="Norest M."/>
            <person name="Lesage-Meessen L."/>
            <person name="Balint B."/>
            <person name="Merenyi Z."/>
            <person name="de Eugenio L."/>
            <person name="Morin E."/>
            <person name="Martinez A.T."/>
            <person name="Baldrian P."/>
            <person name="Stursova M."/>
            <person name="Martinez M.J."/>
            <person name="Novotny C."/>
            <person name="Magnuson J.K."/>
            <person name="Spatafora J.W."/>
            <person name="Maurice S."/>
            <person name="Pangilinan J."/>
            <person name="Andreopoulos W."/>
            <person name="LaButti K."/>
            <person name="Hundley H."/>
            <person name="Na H."/>
            <person name="Kuo A."/>
            <person name="Barry K."/>
            <person name="Lipzen A."/>
            <person name="Henrissat B."/>
            <person name="Riley R."/>
            <person name="Ahrendt S."/>
            <person name="Nagy L.G."/>
            <person name="Grigoriev I.V."/>
            <person name="Martin F."/>
            <person name="Rosso M.N."/>
        </authorList>
    </citation>
    <scope>NUCLEOTIDE SEQUENCE [LARGE SCALE GENOMIC DNA]</scope>
    <source>
        <strain evidence="3 4">CIRM-BRFM 1785</strain>
    </source>
</reference>
<gene>
    <name evidence="3" type="ORF">C8Q71DRAFT_862817</name>
</gene>
<dbReference type="Pfam" id="PF00035">
    <property type="entry name" value="dsrm"/>
    <property type="match status" value="1"/>
</dbReference>
<organism evidence="3 4">
    <name type="scientific">Rhodofomes roseus</name>
    <dbReference type="NCBI Taxonomy" id="34475"/>
    <lineage>
        <taxon>Eukaryota</taxon>
        <taxon>Fungi</taxon>
        <taxon>Dikarya</taxon>
        <taxon>Basidiomycota</taxon>
        <taxon>Agaricomycotina</taxon>
        <taxon>Agaricomycetes</taxon>
        <taxon>Polyporales</taxon>
        <taxon>Rhodofomes</taxon>
    </lineage>
</organism>
<evidence type="ECO:0000313" key="4">
    <source>
        <dbReference type="Proteomes" id="UP000814176"/>
    </source>
</evidence>
<dbReference type="GeneID" id="72008810"/>
<dbReference type="RefSeq" id="XP_047773323.1">
    <property type="nucleotide sequence ID" value="XM_047928078.1"/>
</dbReference>
<sequence>MSANQNQNQDQTAVIHWRTELNNILQKNKPLGQLTWAESAAHGHQGPWIAVAMINGVEYGRGEGDSKDAAKDAAAHEEFLILAHLAFDDRVMLASSTQLVTKN</sequence>
<dbReference type="EMBL" id="JADCUA010000034">
    <property type="protein sequence ID" value="KAH9829960.1"/>
    <property type="molecule type" value="Genomic_DNA"/>
</dbReference>
<dbReference type="InterPro" id="IPR014720">
    <property type="entry name" value="dsRBD_dom"/>
</dbReference>
<keyword evidence="1" id="KW-0694">RNA-binding</keyword>
<keyword evidence="4" id="KW-1185">Reference proteome</keyword>
<dbReference type="Proteomes" id="UP000814176">
    <property type="component" value="Unassembled WGS sequence"/>
</dbReference>
<comment type="caution">
    <text evidence="3">The sequence shown here is derived from an EMBL/GenBank/DDBJ whole genome shotgun (WGS) entry which is preliminary data.</text>
</comment>
<evidence type="ECO:0000259" key="2">
    <source>
        <dbReference type="PROSITE" id="PS50137"/>
    </source>
</evidence>
<dbReference type="PROSITE" id="PS50137">
    <property type="entry name" value="DS_RBD"/>
    <property type="match status" value="1"/>
</dbReference>
<dbReference type="SUPFAM" id="SSF54768">
    <property type="entry name" value="dsRNA-binding domain-like"/>
    <property type="match status" value="1"/>
</dbReference>
<name>A0ABQ8K0L8_9APHY</name>
<evidence type="ECO:0000256" key="1">
    <source>
        <dbReference type="PROSITE-ProRule" id="PRU00266"/>
    </source>
</evidence>
<proteinExistence type="predicted"/>